<evidence type="ECO:0000256" key="2">
    <source>
        <dbReference type="ARBA" id="ARBA00006024"/>
    </source>
</evidence>
<evidence type="ECO:0000256" key="7">
    <source>
        <dbReference type="ARBA" id="ARBA00022840"/>
    </source>
</evidence>
<keyword evidence="5 13" id="KW-0479">Metal-binding</keyword>
<dbReference type="NCBIfam" id="TIGR01511">
    <property type="entry name" value="ATPase-IB1_Cu"/>
    <property type="match status" value="1"/>
</dbReference>
<name>D1CAF6_SPHTD</name>
<dbReference type="KEGG" id="sti:Sthe_3399"/>
<dbReference type="eggNOG" id="COG2217">
    <property type="taxonomic scope" value="Bacteria"/>
</dbReference>
<evidence type="ECO:0000256" key="8">
    <source>
        <dbReference type="ARBA" id="ARBA00022967"/>
    </source>
</evidence>
<organism evidence="15 16">
    <name type="scientific">Sphaerobacter thermophilus (strain ATCC 49802 / DSM 20745 / KCCM 41009 / NCIMB 13125 / S 6022)</name>
    <dbReference type="NCBI Taxonomy" id="479434"/>
    <lineage>
        <taxon>Bacteria</taxon>
        <taxon>Pseudomonadati</taxon>
        <taxon>Thermomicrobiota</taxon>
        <taxon>Thermomicrobia</taxon>
        <taxon>Sphaerobacterales</taxon>
        <taxon>Sphaerobacterineae</taxon>
        <taxon>Sphaerobacteraceae</taxon>
        <taxon>Sphaerobacter</taxon>
    </lineage>
</organism>
<dbReference type="InterPro" id="IPR008250">
    <property type="entry name" value="ATPase_P-typ_transduc_dom_A_sf"/>
</dbReference>
<evidence type="ECO:0000256" key="5">
    <source>
        <dbReference type="ARBA" id="ARBA00022723"/>
    </source>
</evidence>
<keyword evidence="6 13" id="KW-0547">Nucleotide-binding</keyword>
<evidence type="ECO:0000259" key="14">
    <source>
        <dbReference type="Pfam" id="PF00122"/>
    </source>
</evidence>
<dbReference type="Pfam" id="PF00122">
    <property type="entry name" value="E1-E2_ATPase"/>
    <property type="match status" value="1"/>
</dbReference>
<dbReference type="Gene3D" id="2.70.150.10">
    <property type="entry name" value="Calcium-transporting ATPase, cytoplasmic transduction domain A"/>
    <property type="match status" value="1"/>
</dbReference>
<dbReference type="GO" id="GO:0016887">
    <property type="term" value="F:ATP hydrolysis activity"/>
    <property type="evidence" value="ECO:0007669"/>
    <property type="project" value="InterPro"/>
</dbReference>
<dbReference type="InterPro" id="IPR001757">
    <property type="entry name" value="P_typ_ATPase"/>
</dbReference>
<feature type="domain" description="P-type ATPase A" evidence="14">
    <location>
        <begin position="126"/>
        <end position="226"/>
    </location>
</feature>
<dbReference type="SFLD" id="SFLDG00002">
    <property type="entry name" value="C1.7:_P-type_atpase_like"/>
    <property type="match status" value="1"/>
</dbReference>
<keyword evidence="3 13" id="KW-1003">Cell membrane</keyword>
<comment type="catalytic activity">
    <reaction evidence="12">
        <text>Zn(2+)(in) + ATP + H2O = Zn(2+)(out) + ADP + phosphate + H(+)</text>
        <dbReference type="Rhea" id="RHEA:20621"/>
        <dbReference type="ChEBI" id="CHEBI:15377"/>
        <dbReference type="ChEBI" id="CHEBI:15378"/>
        <dbReference type="ChEBI" id="CHEBI:29105"/>
        <dbReference type="ChEBI" id="CHEBI:30616"/>
        <dbReference type="ChEBI" id="CHEBI:43474"/>
        <dbReference type="ChEBI" id="CHEBI:456216"/>
        <dbReference type="EC" id="7.2.2.12"/>
    </reaction>
</comment>
<dbReference type="GO" id="GO:0005886">
    <property type="term" value="C:plasma membrane"/>
    <property type="evidence" value="ECO:0007669"/>
    <property type="project" value="UniProtKB-SubCell"/>
</dbReference>
<dbReference type="InterPro" id="IPR018303">
    <property type="entry name" value="ATPase_P-typ_P_site"/>
</dbReference>
<keyword evidence="8" id="KW-1278">Translocase</keyword>
<dbReference type="PANTHER" id="PTHR48085:SF5">
    <property type="entry name" value="CADMIUM_ZINC-TRANSPORTING ATPASE HMA4-RELATED"/>
    <property type="match status" value="1"/>
</dbReference>
<dbReference type="InterPro" id="IPR023298">
    <property type="entry name" value="ATPase_P-typ_TM_dom_sf"/>
</dbReference>
<gene>
    <name evidence="15" type="ordered locus">Sthe_3399</name>
</gene>
<dbReference type="GO" id="GO:0046872">
    <property type="term" value="F:metal ion binding"/>
    <property type="evidence" value="ECO:0007669"/>
    <property type="project" value="UniProtKB-KW"/>
</dbReference>
<dbReference type="InterPro" id="IPR044492">
    <property type="entry name" value="P_typ_ATPase_HD_dom"/>
</dbReference>
<dbReference type="NCBIfam" id="TIGR01494">
    <property type="entry name" value="ATPase_P-type"/>
    <property type="match status" value="2"/>
</dbReference>
<keyword evidence="16" id="KW-1185">Reference proteome</keyword>
<dbReference type="InterPro" id="IPR051014">
    <property type="entry name" value="Cation_Transport_ATPase_IB"/>
</dbReference>
<feature type="transmembrane region" description="Helical" evidence="13">
    <location>
        <begin position="20"/>
        <end position="40"/>
    </location>
</feature>
<comment type="subcellular location">
    <subcellularLocation>
        <location evidence="1">Cell membrane</location>
        <topology evidence="1">Multi-pass membrane protein</topology>
    </subcellularLocation>
</comment>
<evidence type="ECO:0000256" key="3">
    <source>
        <dbReference type="ARBA" id="ARBA00022475"/>
    </source>
</evidence>
<dbReference type="AlphaFoldDB" id="D1CAF6"/>
<dbReference type="NCBIfam" id="TIGR01525">
    <property type="entry name" value="ATPase-IB_hvy"/>
    <property type="match status" value="1"/>
</dbReference>
<evidence type="ECO:0000313" key="16">
    <source>
        <dbReference type="Proteomes" id="UP000002027"/>
    </source>
</evidence>
<evidence type="ECO:0000256" key="6">
    <source>
        <dbReference type="ARBA" id="ARBA00022741"/>
    </source>
</evidence>
<dbReference type="InParanoid" id="D1CAF6"/>
<dbReference type="PRINTS" id="PR00119">
    <property type="entry name" value="CATATPASE"/>
</dbReference>
<dbReference type="SUPFAM" id="SSF56784">
    <property type="entry name" value="HAD-like"/>
    <property type="match status" value="1"/>
</dbReference>
<dbReference type="Pfam" id="PF00702">
    <property type="entry name" value="Hydrolase"/>
    <property type="match status" value="1"/>
</dbReference>
<dbReference type="STRING" id="479434.Sthe_3399"/>
<dbReference type="Proteomes" id="UP000002027">
    <property type="component" value="Chromosome 2"/>
</dbReference>
<dbReference type="SUPFAM" id="SSF81665">
    <property type="entry name" value="Calcium ATPase, transmembrane domain M"/>
    <property type="match status" value="1"/>
</dbReference>
<reference evidence="16" key="1">
    <citation type="submission" date="2009-11" db="EMBL/GenBank/DDBJ databases">
        <title>The complete chromosome 2 of Sphaerobacter thermophilus DSM 20745.</title>
        <authorList>
            <person name="Lucas S."/>
            <person name="Copeland A."/>
            <person name="Lapidus A."/>
            <person name="Glavina del Rio T."/>
            <person name="Dalin E."/>
            <person name="Tice H."/>
            <person name="Bruce D."/>
            <person name="Goodwin L."/>
            <person name="Pitluck S."/>
            <person name="Kyrpides N."/>
            <person name="Mavromatis K."/>
            <person name="Ivanova N."/>
            <person name="Mikhailova N."/>
            <person name="LaButti K.M."/>
            <person name="Clum A."/>
            <person name="Sun H.I."/>
            <person name="Brettin T."/>
            <person name="Detter J.C."/>
            <person name="Han C."/>
            <person name="Larimer F."/>
            <person name="Land M."/>
            <person name="Hauser L."/>
            <person name="Markowitz V."/>
            <person name="Cheng J.F."/>
            <person name="Hugenholtz P."/>
            <person name="Woyke T."/>
            <person name="Wu D."/>
            <person name="Steenblock K."/>
            <person name="Schneider S."/>
            <person name="Pukall R."/>
            <person name="Goeker M."/>
            <person name="Klenk H.P."/>
            <person name="Eisen J.A."/>
        </authorList>
    </citation>
    <scope>NUCLEOTIDE SEQUENCE [LARGE SCALE GENOMIC DNA]</scope>
    <source>
        <strain evidence="16">ATCC 49802 / DSM 20745 / S 6022</strain>
    </source>
</reference>
<keyword evidence="4 13" id="KW-0812">Transmembrane</keyword>
<dbReference type="InterPro" id="IPR027256">
    <property type="entry name" value="P-typ_ATPase_IB"/>
</dbReference>
<evidence type="ECO:0000256" key="1">
    <source>
        <dbReference type="ARBA" id="ARBA00004651"/>
    </source>
</evidence>
<dbReference type="GO" id="GO:0060003">
    <property type="term" value="P:copper ion export"/>
    <property type="evidence" value="ECO:0007669"/>
    <property type="project" value="UniProtKB-ARBA"/>
</dbReference>
<evidence type="ECO:0000313" key="15">
    <source>
        <dbReference type="EMBL" id="ACZ40799.1"/>
    </source>
</evidence>
<comment type="similarity">
    <text evidence="2 13">Belongs to the cation transport ATPase (P-type) (TC 3.A.3) family. Type IB subfamily.</text>
</comment>
<dbReference type="Gene3D" id="3.40.50.1000">
    <property type="entry name" value="HAD superfamily/HAD-like"/>
    <property type="match status" value="1"/>
</dbReference>
<accession>D1CAF6</accession>
<proteinExistence type="inferred from homology"/>
<evidence type="ECO:0000256" key="11">
    <source>
        <dbReference type="ARBA" id="ARBA00039097"/>
    </source>
</evidence>
<dbReference type="SFLD" id="SFLDS00003">
    <property type="entry name" value="Haloacid_Dehalogenase"/>
    <property type="match status" value="1"/>
</dbReference>
<dbReference type="EMBL" id="CP001824">
    <property type="protein sequence ID" value="ACZ40799.1"/>
    <property type="molecule type" value="Genomic_DNA"/>
</dbReference>
<keyword evidence="9 13" id="KW-1133">Transmembrane helix</keyword>
<dbReference type="InterPro" id="IPR023214">
    <property type="entry name" value="HAD_sf"/>
</dbReference>
<dbReference type="FunFam" id="2.70.150.10:FF:000020">
    <property type="entry name" value="Copper-exporting P-type ATPase A"/>
    <property type="match status" value="1"/>
</dbReference>
<feature type="transmembrane region" description="Helical" evidence="13">
    <location>
        <begin position="266"/>
        <end position="292"/>
    </location>
</feature>
<evidence type="ECO:0000256" key="4">
    <source>
        <dbReference type="ARBA" id="ARBA00022692"/>
    </source>
</evidence>
<dbReference type="GO" id="GO:0016463">
    <property type="term" value="F:P-type zinc transporter activity"/>
    <property type="evidence" value="ECO:0007669"/>
    <property type="project" value="UniProtKB-EC"/>
</dbReference>
<feature type="transmembrane region" description="Helical" evidence="13">
    <location>
        <begin position="588"/>
        <end position="608"/>
    </location>
</feature>
<dbReference type="CDD" id="cd02079">
    <property type="entry name" value="P-type_ATPase_HM"/>
    <property type="match status" value="1"/>
</dbReference>
<sequence length="637" mass="66528">MEMITQRFAWLANPATRRFVLTVLSGVLIVASLMLGRVAALETTGHALMVAAAVVAGGDIALRAARGLRQRQVTIELLVTIAATGAIVIGEYWEAAAVTFLFMLGAYLEARTLSRTRQALGRLLDLAPTTALVLRDGQEVEVDPGDVVPGETVLVKPGARIPVDGEVLDGRAAVDESAITGEPLPAEKTAGDPVYAGTVSQNGLLWVRATGIGADTTLARIIHRVEEAQEEKAPTQRFIERFARWYTPAIIGLAAVAYLVSRNVELALTLLVIGCPGALVISTPVSIVAGIGRAAQRGILIKGGEHLETAGKISALALDKTGTLTEGKPRLTDVVALRPALVPAGSGASIAAADAEESLLRWAAIAEAGSEHPLARPIVSAAAAFGPVPQPDAFETYPGRGVWATHDGHTVAVGTPDLMAILDVAVPPEAHDHLARLTSEGKTAVLVARDGETIGVLGIADTLRDAAPEMVRRLRATGIQRIAMLTGDDRPTAEAIAREVGIDEVHASLLPEQKLERVKQMRREGAVVAMVGDGINDAPALAAADIGIAMGAAGTDVAIETADIALMADDLLKIPEAIRLSRATLRNIRQNVAIALLTVAGLLAGVLAGEVHMAGGMFVHQASVLLVILNAMRLMRA</sequence>
<dbReference type="EC" id="7.2.2.12" evidence="11"/>
<dbReference type="PROSITE" id="PS00154">
    <property type="entry name" value="ATPASE_E1_E2"/>
    <property type="match status" value="1"/>
</dbReference>
<protein>
    <recommendedName>
        <fullName evidence="11">P-type Zn(2+) transporter</fullName>
        <ecNumber evidence="11">7.2.2.12</ecNumber>
    </recommendedName>
</protein>
<feature type="transmembrane region" description="Helical" evidence="13">
    <location>
        <begin position="242"/>
        <end position="260"/>
    </location>
</feature>
<feature type="transmembrane region" description="Helical" evidence="13">
    <location>
        <begin position="95"/>
        <end position="113"/>
    </location>
</feature>
<reference evidence="15 16" key="2">
    <citation type="journal article" date="2010" name="Stand. Genomic Sci.">
        <title>Complete genome sequence of Desulfohalobium retbaense type strain (HR(100)).</title>
        <authorList>
            <person name="Spring S."/>
            <person name="Nolan M."/>
            <person name="Lapidus A."/>
            <person name="Glavina Del Rio T."/>
            <person name="Copeland A."/>
            <person name="Tice H."/>
            <person name="Cheng J.F."/>
            <person name="Lucas S."/>
            <person name="Land M."/>
            <person name="Chen F."/>
            <person name="Bruce D."/>
            <person name="Goodwin L."/>
            <person name="Pitluck S."/>
            <person name="Ivanova N."/>
            <person name="Mavromatis K."/>
            <person name="Mikhailova N."/>
            <person name="Pati A."/>
            <person name="Chen A."/>
            <person name="Palaniappan K."/>
            <person name="Hauser L."/>
            <person name="Chang Y.J."/>
            <person name="Jeffries C.D."/>
            <person name="Munk C."/>
            <person name="Kiss H."/>
            <person name="Chain P."/>
            <person name="Han C."/>
            <person name="Brettin T."/>
            <person name="Detter J.C."/>
            <person name="Schuler E."/>
            <person name="Goker M."/>
            <person name="Rohde M."/>
            <person name="Bristow J."/>
            <person name="Eisen J.A."/>
            <person name="Markowitz V."/>
            <person name="Hugenholtz P."/>
            <person name="Kyrpides N.C."/>
            <person name="Klenk H.P."/>
        </authorList>
    </citation>
    <scope>NUCLEOTIDE SEQUENCE [LARGE SCALE GENOMIC DNA]</scope>
    <source>
        <strain evidence="16">ATCC 49802 / DSM 20745 / S 6022</strain>
    </source>
</reference>
<dbReference type="Gene3D" id="3.40.1110.10">
    <property type="entry name" value="Calcium-transporting ATPase, cytoplasmic domain N"/>
    <property type="match status" value="1"/>
</dbReference>
<dbReference type="HOGENOM" id="CLU_001771_6_3_0"/>
<dbReference type="InterPro" id="IPR023299">
    <property type="entry name" value="ATPase_P-typ_cyto_dom_N"/>
</dbReference>
<dbReference type="PANTHER" id="PTHR48085">
    <property type="entry name" value="CADMIUM/ZINC-TRANSPORTING ATPASE HMA2-RELATED"/>
    <property type="match status" value="1"/>
</dbReference>
<keyword evidence="10 13" id="KW-0472">Membrane</keyword>
<evidence type="ECO:0000256" key="9">
    <source>
        <dbReference type="ARBA" id="ARBA00022989"/>
    </source>
</evidence>
<keyword evidence="7 13" id="KW-0067">ATP-binding</keyword>
<dbReference type="InterPro" id="IPR036412">
    <property type="entry name" value="HAD-like_sf"/>
</dbReference>
<dbReference type="SUPFAM" id="SSF81653">
    <property type="entry name" value="Calcium ATPase, transduction domain A"/>
    <property type="match status" value="1"/>
</dbReference>
<dbReference type="GO" id="GO:0005524">
    <property type="term" value="F:ATP binding"/>
    <property type="evidence" value="ECO:0007669"/>
    <property type="project" value="UniProtKB-UniRule"/>
</dbReference>
<evidence type="ECO:0000256" key="12">
    <source>
        <dbReference type="ARBA" id="ARBA00047308"/>
    </source>
</evidence>
<dbReference type="InterPro" id="IPR059000">
    <property type="entry name" value="ATPase_P-type_domA"/>
</dbReference>
<evidence type="ECO:0000256" key="13">
    <source>
        <dbReference type="RuleBase" id="RU362081"/>
    </source>
</evidence>
<dbReference type="SFLD" id="SFLDF00027">
    <property type="entry name" value="p-type_atpase"/>
    <property type="match status" value="1"/>
</dbReference>
<evidence type="ECO:0000256" key="10">
    <source>
        <dbReference type="ARBA" id="ARBA00023136"/>
    </source>
</evidence>